<evidence type="ECO:0000256" key="1">
    <source>
        <dbReference type="ARBA" id="ARBA00022737"/>
    </source>
</evidence>
<protein>
    <submittedName>
        <fullName evidence="3">Tetratricopeptide repeat protein</fullName>
    </submittedName>
</protein>
<proteinExistence type="predicted"/>
<dbReference type="PANTHER" id="PTHR45586">
    <property type="entry name" value="TPR REPEAT-CONTAINING PROTEIN PA4667"/>
    <property type="match status" value="1"/>
</dbReference>
<dbReference type="EMBL" id="CP070496">
    <property type="protein sequence ID" value="QSB04806.1"/>
    <property type="molecule type" value="Genomic_DNA"/>
</dbReference>
<dbReference type="Gene3D" id="1.25.40.10">
    <property type="entry name" value="Tetratricopeptide repeat domain"/>
    <property type="match status" value="2"/>
</dbReference>
<dbReference type="InterPro" id="IPR051012">
    <property type="entry name" value="CellSynth/LPSAsmb/PSIAsmb"/>
</dbReference>
<dbReference type="Pfam" id="PF13432">
    <property type="entry name" value="TPR_16"/>
    <property type="match status" value="2"/>
</dbReference>
<reference evidence="3" key="1">
    <citation type="submission" date="2021-02" db="EMBL/GenBank/DDBJ databases">
        <title>Natronoglycomyces albus gen. nov., sp. nov, a haloalkaliphilic actinobacterium from a soda solonchak soil.</title>
        <authorList>
            <person name="Sorokin D.Y."/>
            <person name="Khijniak T.V."/>
            <person name="Zakharycheva A.P."/>
            <person name="Boueva O.V."/>
            <person name="Ariskina E.V."/>
            <person name="Hahnke R.L."/>
            <person name="Bunk B."/>
            <person name="Sproer C."/>
            <person name="Schumann P."/>
            <person name="Evtushenko L.I."/>
            <person name="Kublanov I.V."/>
        </authorList>
    </citation>
    <scope>NUCLEOTIDE SEQUENCE</scope>
    <source>
        <strain evidence="3">DSM 106290</strain>
    </source>
</reference>
<accession>A0A895XQH1</accession>
<dbReference type="InterPro" id="IPR019734">
    <property type="entry name" value="TPR_rpt"/>
</dbReference>
<name>A0A895XQH1_9ACTN</name>
<dbReference type="RefSeq" id="WP_213170805.1">
    <property type="nucleotide sequence ID" value="NZ_CP070496.1"/>
</dbReference>
<keyword evidence="1" id="KW-0677">Repeat</keyword>
<dbReference type="SUPFAM" id="SSF48452">
    <property type="entry name" value="TPR-like"/>
    <property type="match status" value="1"/>
</dbReference>
<sequence length="671" mass="74515">MVNYRKVTAKLKSGSDKLKWSSAAAASALVRPLSRDKAAWFARQGAAEARMRRWDVAAEHYRQALAVENPQAVWHFQLGYCLLKSGNLASARDSLQAACAAQKQPSWLIQLALASYALGDIEAAIAALDELGTGVEVQEVETGIELAELYASIGRWFDAQATLSRLVASHPKHANLHRRLSGHLGKLALWGGSFTEVSADRAQALFQFGKGAKVAKPAAARQVIERAVKLDPRHATWLAPLGDARFDDGDVEGAISAYESAVEECDRSDAMWAITAKHRWQFRLERMRFLQGRPQAEDPLFAATTVPKLAASVSAEPEPVVGLYDLRPSFLGLVVDGFLASSDADQVEIWLNGENIRTVNVSTDGFFGQFRFHFRRSSVEIMPQEFTLEVRTPQGESLLTRTGGTEYEVRLPNSTGQLAAALAEGSKIDKKGEISKSLAETRERQQEYLRIYEQVRDFFEQRFDRSLFLMYGTLLGYYRGGDFIPTDDDFDAGYVSYRTNPAEVKAEAQDLVVELVKAGFTVSINRRGKLFRVQLERGATDGFHLDLRPLWFQDGKLWVHNHCSYPSTPEKFVPVVDGQLRGTRVSTPADTEDFLRNHYGPGWKTPDPGFIYYGDEVDPLVRKNLEAAFITPAEYRKLEARVAKEIAGVPGAGRLVSIGAQSLYPLEDCIS</sequence>
<gene>
    <name evidence="3" type="ORF">JQS30_13690</name>
</gene>
<dbReference type="SMART" id="SM00028">
    <property type="entry name" value="TPR"/>
    <property type="match status" value="3"/>
</dbReference>
<dbReference type="Pfam" id="PF13174">
    <property type="entry name" value="TPR_6"/>
    <property type="match status" value="1"/>
</dbReference>
<dbReference type="InterPro" id="IPR011990">
    <property type="entry name" value="TPR-like_helical_dom_sf"/>
</dbReference>
<dbReference type="KEGG" id="nav:JQS30_13690"/>
<evidence type="ECO:0000313" key="3">
    <source>
        <dbReference type="EMBL" id="QSB04806.1"/>
    </source>
</evidence>
<dbReference type="Proteomes" id="UP000662939">
    <property type="component" value="Chromosome"/>
</dbReference>
<dbReference type="AlphaFoldDB" id="A0A895XQH1"/>
<keyword evidence="2" id="KW-0802">TPR repeat</keyword>
<evidence type="ECO:0000313" key="4">
    <source>
        <dbReference type="Proteomes" id="UP000662939"/>
    </source>
</evidence>
<organism evidence="3 4">
    <name type="scientific">Natronoglycomyces albus</name>
    <dbReference type="NCBI Taxonomy" id="2811108"/>
    <lineage>
        <taxon>Bacteria</taxon>
        <taxon>Bacillati</taxon>
        <taxon>Actinomycetota</taxon>
        <taxon>Actinomycetes</taxon>
        <taxon>Glycomycetales</taxon>
        <taxon>Glycomycetaceae</taxon>
        <taxon>Natronoglycomyces</taxon>
    </lineage>
</organism>
<keyword evidence="4" id="KW-1185">Reference proteome</keyword>
<dbReference type="PANTHER" id="PTHR45586:SF1">
    <property type="entry name" value="LIPOPOLYSACCHARIDE ASSEMBLY PROTEIN B"/>
    <property type="match status" value="1"/>
</dbReference>
<evidence type="ECO:0000256" key="2">
    <source>
        <dbReference type="ARBA" id="ARBA00022803"/>
    </source>
</evidence>